<reference evidence="1 2" key="1">
    <citation type="submission" date="2020-08" db="EMBL/GenBank/DDBJ databases">
        <title>Cohnella phylogeny.</title>
        <authorList>
            <person name="Dunlap C."/>
        </authorList>
    </citation>
    <scope>NUCLEOTIDE SEQUENCE [LARGE SCALE GENOMIC DNA]</scope>
    <source>
        <strain evidence="1 2">DSM 28246</strain>
    </source>
</reference>
<dbReference type="AlphaFoldDB" id="A0A7X0VH28"/>
<gene>
    <name evidence="1" type="ORF">H7C19_22640</name>
</gene>
<keyword evidence="2" id="KW-1185">Reference proteome</keyword>
<accession>A0A7X0VH28</accession>
<evidence type="ECO:0000313" key="2">
    <source>
        <dbReference type="Proteomes" id="UP000547209"/>
    </source>
</evidence>
<proteinExistence type="predicted"/>
<protein>
    <submittedName>
        <fullName evidence="1">Uncharacterized protein</fullName>
    </submittedName>
</protein>
<dbReference type="EMBL" id="JACJVP010000039">
    <property type="protein sequence ID" value="MBB6673481.1"/>
    <property type="molecule type" value="Genomic_DNA"/>
</dbReference>
<sequence>MMSALLAISLVPVADRVSEAAAPAVAAGELKEGKLAFSYADKTGQRLLGFESSKPKRFVKAVYDPGKSLDIKYVKHQKVSDKSNGRQTAWNFDLDEGELYSIAKGHITPNDSVLLAEKDAFEGHTFLSYKPLSKGTFSKTVIAQIEKQKKRKVVKQGLIGQATPDVHIGLVEYAKAKGQKPLASLVLTTKRGPLFLDFVGNDDPTSTWRVDDGGTITPDMFHILFVTESKQGYSFAYEWSGAEGYSLEVLQQQGGKLRRVLQGSRYAAPV</sequence>
<organism evidence="1 2">
    <name type="scientific">Cohnella nanjingensis</name>
    <dbReference type="NCBI Taxonomy" id="1387779"/>
    <lineage>
        <taxon>Bacteria</taxon>
        <taxon>Bacillati</taxon>
        <taxon>Bacillota</taxon>
        <taxon>Bacilli</taxon>
        <taxon>Bacillales</taxon>
        <taxon>Paenibacillaceae</taxon>
        <taxon>Cohnella</taxon>
    </lineage>
</organism>
<evidence type="ECO:0000313" key="1">
    <source>
        <dbReference type="EMBL" id="MBB6673481.1"/>
    </source>
</evidence>
<comment type="caution">
    <text evidence="1">The sequence shown here is derived from an EMBL/GenBank/DDBJ whole genome shotgun (WGS) entry which is preliminary data.</text>
</comment>
<name>A0A7X0VH28_9BACL</name>
<dbReference type="Proteomes" id="UP000547209">
    <property type="component" value="Unassembled WGS sequence"/>
</dbReference>